<dbReference type="Proteomes" id="UP001177021">
    <property type="component" value="Unassembled WGS sequence"/>
</dbReference>
<protein>
    <submittedName>
        <fullName evidence="1">Uncharacterized protein</fullName>
    </submittedName>
</protein>
<sequence>MDPSTAQQTTDTVNESLPAIPVVPYDRLFPFLFPHIDQDKVDEIQALFEKYKRDEIIPKSRFFARVTDIVGMQLVYSATMQLHEQQNKNRQVPVNEQFTTQQMSNLQITDTVNELQVLFNMLPYDQDKVDEIQPLSEKPRDEQADIVSTFSPLMTDILEEQLVSPSLAQMQEQKSNLQVTVNEQPRTQINSSKVVLTFDQLFHLLAPQIGIEKTIDLYYFGKKCQRGEIPKCNITPLMKDIVGEPAFRSAVATLLRQKSSQQVTVNEQPGTQINSDKKRTNSNLRAHLSRSMNASTDCSHNT</sequence>
<accession>A0ACB0INM6</accession>
<proteinExistence type="predicted"/>
<comment type="caution">
    <text evidence="1">The sequence shown here is derived from an EMBL/GenBank/DDBJ whole genome shotgun (WGS) entry which is preliminary data.</text>
</comment>
<name>A0ACB0INM6_TRIPR</name>
<dbReference type="EMBL" id="CASHSV030000002">
    <property type="protein sequence ID" value="CAJ2633981.1"/>
    <property type="molecule type" value="Genomic_DNA"/>
</dbReference>
<reference evidence="1" key="1">
    <citation type="submission" date="2023-10" db="EMBL/GenBank/DDBJ databases">
        <authorList>
            <person name="Rodriguez Cubillos JULIANA M."/>
            <person name="De Vega J."/>
        </authorList>
    </citation>
    <scope>NUCLEOTIDE SEQUENCE</scope>
</reference>
<evidence type="ECO:0000313" key="2">
    <source>
        <dbReference type="Proteomes" id="UP001177021"/>
    </source>
</evidence>
<organism evidence="1 2">
    <name type="scientific">Trifolium pratense</name>
    <name type="common">Red clover</name>
    <dbReference type="NCBI Taxonomy" id="57577"/>
    <lineage>
        <taxon>Eukaryota</taxon>
        <taxon>Viridiplantae</taxon>
        <taxon>Streptophyta</taxon>
        <taxon>Embryophyta</taxon>
        <taxon>Tracheophyta</taxon>
        <taxon>Spermatophyta</taxon>
        <taxon>Magnoliopsida</taxon>
        <taxon>eudicotyledons</taxon>
        <taxon>Gunneridae</taxon>
        <taxon>Pentapetalae</taxon>
        <taxon>rosids</taxon>
        <taxon>fabids</taxon>
        <taxon>Fabales</taxon>
        <taxon>Fabaceae</taxon>
        <taxon>Papilionoideae</taxon>
        <taxon>50 kb inversion clade</taxon>
        <taxon>NPAAA clade</taxon>
        <taxon>Hologalegina</taxon>
        <taxon>IRL clade</taxon>
        <taxon>Trifolieae</taxon>
        <taxon>Trifolium</taxon>
    </lineage>
</organism>
<gene>
    <name evidence="1" type="ORF">MILVUS5_LOCUS4992</name>
</gene>
<evidence type="ECO:0000313" key="1">
    <source>
        <dbReference type="EMBL" id="CAJ2633981.1"/>
    </source>
</evidence>
<keyword evidence="2" id="KW-1185">Reference proteome</keyword>